<dbReference type="GO" id="GO:0003677">
    <property type="term" value="F:DNA binding"/>
    <property type="evidence" value="ECO:0007669"/>
    <property type="project" value="UniProtKB-KW"/>
</dbReference>
<organism evidence="10">
    <name type="scientific">Planktothricoides sp. SpSt-374</name>
    <dbReference type="NCBI Taxonomy" id="2282167"/>
    <lineage>
        <taxon>Bacteria</taxon>
        <taxon>Bacillati</taxon>
        <taxon>Cyanobacteriota</taxon>
        <taxon>Cyanophyceae</taxon>
        <taxon>Oscillatoriophycideae</taxon>
        <taxon>Oscillatoriales</taxon>
        <taxon>Oscillatoriaceae</taxon>
        <taxon>Planktothricoides</taxon>
    </lineage>
</organism>
<keyword evidence="2 7" id="KW-0547">Nucleotide-binding</keyword>
<dbReference type="PANTHER" id="PTHR30455">
    <property type="entry name" value="TRANSCRIPTIONAL REPRESSOR NRDR"/>
    <property type="match status" value="1"/>
</dbReference>
<dbReference type="InterPro" id="IPR003796">
    <property type="entry name" value="RNR_NrdR-like"/>
</dbReference>
<dbReference type="GO" id="GO:0008270">
    <property type="term" value="F:zinc ion binding"/>
    <property type="evidence" value="ECO:0007669"/>
    <property type="project" value="UniProtKB-UniRule"/>
</dbReference>
<dbReference type="PROSITE" id="PS51161">
    <property type="entry name" value="ATP_CONE"/>
    <property type="match status" value="1"/>
</dbReference>
<evidence type="ECO:0000256" key="2">
    <source>
        <dbReference type="ARBA" id="ARBA00022741"/>
    </source>
</evidence>
<evidence type="ECO:0000256" key="4">
    <source>
        <dbReference type="ARBA" id="ARBA00023015"/>
    </source>
</evidence>
<dbReference type="InterPro" id="IPR005144">
    <property type="entry name" value="ATP-cone_dom"/>
</dbReference>
<dbReference type="InterPro" id="IPR055173">
    <property type="entry name" value="NrdR-like_N"/>
</dbReference>
<dbReference type="NCBIfam" id="TIGR00244">
    <property type="entry name" value="transcriptional regulator NrdR"/>
    <property type="match status" value="1"/>
</dbReference>
<comment type="caution">
    <text evidence="10">The sequence shown here is derived from an EMBL/GenBank/DDBJ whole genome shotgun (WGS) entry which is preliminary data.</text>
</comment>
<dbReference type="PANTHER" id="PTHR30455:SF2">
    <property type="entry name" value="TRANSCRIPTIONAL REPRESSOR NRDR"/>
    <property type="match status" value="1"/>
</dbReference>
<keyword evidence="6 7" id="KW-0804">Transcription</keyword>
<proteinExistence type="inferred from homology"/>
<comment type="similarity">
    <text evidence="7">Belongs to the NrdR family.</text>
</comment>
<feature type="region of interest" description="Disordered" evidence="8">
    <location>
        <begin position="150"/>
        <end position="218"/>
    </location>
</feature>
<feature type="compositionally biased region" description="Pro residues" evidence="8">
    <location>
        <begin position="191"/>
        <end position="218"/>
    </location>
</feature>
<dbReference type="Pfam" id="PF03477">
    <property type="entry name" value="ATP-cone"/>
    <property type="match status" value="1"/>
</dbReference>
<feature type="zinc finger region" evidence="7">
    <location>
        <begin position="3"/>
        <end position="34"/>
    </location>
</feature>
<keyword evidence="7" id="KW-0863">Zinc-finger</keyword>
<evidence type="ECO:0000256" key="6">
    <source>
        <dbReference type="ARBA" id="ARBA00023163"/>
    </source>
</evidence>
<evidence type="ECO:0000256" key="3">
    <source>
        <dbReference type="ARBA" id="ARBA00022840"/>
    </source>
</evidence>
<keyword evidence="3 7" id="KW-0067">ATP-binding</keyword>
<dbReference type="GO" id="GO:0005524">
    <property type="term" value="F:ATP binding"/>
    <property type="evidence" value="ECO:0007669"/>
    <property type="project" value="UniProtKB-UniRule"/>
</dbReference>
<feature type="compositionally biased region" description="Polar residues" evidence="8">
    <location>
        <begin position="150"/>
        <end position="160"/>
    </location>
</feature>
<sequence length="218" mass="24397">MRCPFCQHTESRVLESRSAPSGHTIRRRRECLNCKRRFTTYEQIEFVPVTTIKRDGSREPFDRSKLLRGMVRACEKTGIELAQLEALADEIELQLQQRVIREVTSNEIGELVLSQLQGLSEVAYIRFASVYRKFQGIRDFVDTLNQLAETRSQPEDSQTLIRGDHGTGPGDWGTGGRGNQRTGEPGDQGNTPPPPVSESPRLPVSPSPSLPVPPCPRS</sequence>
<keyword evidence="4 7" id="KW-0805">Transcription regulation</keyword>
<keyword evidence="7" id="KW-0862">Zinc</keyword>
<protein>
    <recommendedName>
        <fullName evidence="7">Transcriptional repressor NrdR</fullName>
    </recommendedName>
</protein>
<evidence type="ECO:0000256" key="5">
    <source>
        <dbReference type="ARBA" id="ARBA00023125"/>
    </source>
</evidence>
<dbReference type="Pfam" id="PF22811">
    <property type="entry name" value="Zn_ribbon_NrdR"/>
    <property type="match status" value="1"/>
</dbReference>
<evidence type="ECO:0000259" key="9">
    <source>
        <dbReference type="PROSITE" id="PS51161"/>
    </source>
</evidence>
<reference evidence="10" key="1">
    <citation type="journal article" date="2020" name="mSystems">
        <title>Genome- and Community-Level Interaction Insights into Carbon Utilization and Element Cycling Functions of Hydrothermarchaeota in Hydrothermal Sediment.</title>
        <authorList>
            <person name="Zhou Z."/>
            <person name="Liu Y."/>
            <person name="Xu W."/>
            <person name="Pan J."/>
            <person name="Luo Z.H."/>
            <person name="Li M."/>
        </authorList>
    </citation>
    <scope>NUCLEOTIDE SEQUENCE [LARGE SCALE GENOMIC DNA]</scope>
    <source>
        <strain evidence="10">SpSt-374</strain>
    </source>
</reference>
<keyword evidence="5 7" id="KW-0238">DNA-binding</keyword>
<evidence type="ECO:0000256" key="8">
    <source>
        <dbReference type="SAM" id="MobiDB-lite"/>
    </source>
</evidence>
<keyword evidence="1 7" id="KW-0678">Repressor</keyword>
<name>A0A7C3VKV8_9CYAN</name>
<evidence type="ECO:0000256" key="7">
    <source>
        <dbReference type="HAMAP-Rule" id="MF_00440"/>
    </source>
</evidence>
<feature type="compositionally biased region" description="Gly residues" evidence="8">
    <location>
        <begin position="166"/>
        <end position="178"/>
    </location>
</feature>
<dbReference type="AlphaFoldDB" id="A0A7C3VKV8"/>
<evidence type="ECO:0000313" key="10">
    <source>
        <dbReference type="EMBL" id="HGG01797.1"/>
    </source>
</evidence>
<dbReference type="EMBL" id="DSPX01000144">
    <property type="protein sequence ID" value="HGG01797.1"/>
    <property type="molecule type" value="Genomic_DNA"/>
</dbReference>
<comment type="cofactor">
    <cofactor evidence="7">
        <name>Zn(2+)</name>
        <dbReference type="ChEBI" id="CHEBI:29105"/>
    </cofactor>
    <text evidence="7">Binds 1 zinc ion.</text>
</comment>
<gene>
    <name evidence="7 10" type="primary">nrdR</name>
    <name evidence="10" type="ORF">ENR15_14395</name>
</gene>
<accession>A0A7C3VKV8</accession>
<dbReference type="GO" id="GO:0045892">
    <property type="term" value="P:negative regulation of DNA-templated transcription"/>
    <property type="evidence" value="ECO:0007669"/>
    <property type="project" value="UniProtKB-UniRule"/>
</dbReference>
<comment type="function">
    <text evidence="7">Negatively regulates transcription of bacterial ribonucleotide reductase nrd genes and operons by binding to NrdR-boxes.</text>
</comment>
<evidence type="ECO:0000256" key="1">
    <source>
        <dbReference type="ARBA" id="ARBA00022491"/>
    </source>
</evidence>
<feature type="domain" description="ATP-cone" evidence="9">
    <location>
        <begin position="49"/>
        <end position="139"/>
    </location>
</feature>
<keyword evidence="7" id="KW-0479">Metal-binding</keyword>
<dbReference type="HAMAP" id="MF_00440">
    <property type="entry name" value="NrdR"/>
    <property type="match status" value="1"/>
</dbReference>